<dbReference type="EMBL" id="KV417538">
    <property type="protein sequence ID" value="KZP22566.1"/>
    <property type="molecule type" value="Genomic_DNA"/>
</dbReference>
<organism evidence="1 2">
    <name type="scientific">Athelia psychrophila</name>
    <dbReference type="NCBI Taxonomy" id="1759441"/>
    <lineage>
        <taxon>Eukaryota</taxon>
        <taxon>Fungi</taxon>
        <taxon>Dikarya</taxon>
        <taxon>Basidiomycota</taxon>
        <taxon>Agaricomycotina</taxon>
        <taxon>Agaricomycetes</taxon>
        <taxon>Agaricomycetidae</taxon>
        <taxon>Atheliales</taxon>
        <taxon>Atheliaceae</taxon>
        <taxon>Athelia</taxon>
    </lineage>
</organism>
<proteinExistence type="predicted"/>
<keyword evidence="2" id="KW-1185">Reference proteome</keyword>
<dbReference type="AlphaFoldDB" id="A0A166L4H6"/>
<reference evidence="1 2" key="1">
    <citation type="journal article" date="2016" name="Mol. Biol. Evol.">
        <title>Comparative Genomics of Early-Diverging Mushroom-Forming Fungi Provides Insights into the Origins of Lignocellulose Decay Capabilities.</title>
        <authorList>
            <person name="Nagy L.G."/>
            <person name="Riley R."/>
            <person name="Tritt A."/>
            <person name="Adam C."/>
            <person name="Daum C."/>
            <person name="Floudas D."/>
            <person name="Sun H."/>
            <person name="Yadav J.S."/>
            <person name="Pangilinan J."/>
            <person name="Larsson K.H."/>
            <person name="Matsuura K."/>
            <person name="Barry K."/>
            <person name="Labutti K."/>
            <person name="Kuo R."/>
            <person name="Ohm R.A."/>
            <person name="Bhattacharya S.S."/>
            <person name="Shirouzu T."/>
            <person name="Yoshinaga Y."/>
            <person name="Martin F.M."/>
            <person name="Grigoriev I.V."/>
            <person name="Hibbett D.S."/>
        </authorList>
    </citation>
    <scope>NUCLEOTIDE SEQUENCE [LARGE SCALE GENOMIC DNA]</scope>
    <source>
        <strain evidence="1 2">CBS 109695</strain>
    </source>
</reference>
<gene>
    <name evidence="1" type="ORF">FIBSPDRAFT_952686</name>
</gene>
<evidence type="ECO:0000313" key="1">
    <source>
        <dbReference type="EMBL" id="KZP22566.1"/>
    </source>
</evidence>
<sequence length="154" mass="17192">MLHDVFSSSPTRSVHEHVRTRAFSTVRPSSAPTVYAGNVEDERSRLTVPAYDHLRCVEIYTAPHRCLPPERSTRHHRHPPSFAWLSRLRQRSCGAIAGAPLSYEVSYISSHRAWSARLRYAPAAPALFPVPGPARPPPRCICPPSLQLGSFHPP</sequence>
<evidence type="ECO:0000313" key="2">
    <source>
        <dbReference type="Proteomes" id="UP000076532"/>
    </source>
</evidence>
<protein>
    <submittedName>
        <fullName evidence="1">Uncharacterized protein</fullName>
    </submittedName>
</protein>
<name>A0A166L4H6_9AGAM</name>
<dbReference type="Proteomes" id="UP000076532">
    <property type="component" value="Unassembled WGS sequence"/>
</dbReference>
<accession>A0A166L4H6</accession>